<keyword evidence="2" id="KW-0238">DNA-binding</keyword>
<dbReference type="InterPro" id="IPR037923">
    <property type="entry name" value="HTH-like"/>
</dbReference>
<name>A0AAJ4X538_9BURK</name>
<dbReference type="RefSeq" id="WP_035536941.1">
    <property type="nucleotide sequence ID" value="NZ_AKAU01000256.1"/>
</dbReference>
<reference evidence="6 7" key="1">
    <citation type="submission" date="2018-01" db="EMBL/GenBank/DDBJ databases">
        <title>Species boundaries and ecological features among Paraburkholderia terrae DSMZ17804T, P. hospita DSMZ17164T and P. caribensis DSMZ13236T.</title>
        <authorList>
            <person name="Pratama A.A."/>
        </authorList>
    </citation>
    <scope>NUCLEOTIDE SEQUENCE [LARGE SCALE GENOMIC DNA]</scope>
    <source>
        <strain evidence="6 7">DSM 17164</strain>
    </source>
</reference>
<dbReference type="Proteomes" id="UP000236649">
    <property type="component" value="Chromosome 3"/>
</dbReference>
<dbReference type="PROSITE" id="PS00041">
    <property type="entry name" value="HTH_ARAC_FAMILY_1"/>
    <property type="match status" value="1"/>
</dbReference>
<dbReference type="SUPFAM" id="SSF46689">
    <property type="entry name" value="Homeodomain-like"/>
    <property type="match status" value="2"/>
</dbReference>
<evidence type="ECO:0000313" key="6">
    <source>
        <dbReference type="EMBL" id="AUT73718.1"/>
    </source>
</evidence>
<dbReference type="PRINTS" id="PR00032">
    <property type="entry name" value="HTHARAC"/>
</dbReference>
<dbReference type="InterPro" id="IPR018060">
    <property type="entry name" value="HTH_AraC"/>
</dbReference>
<dbReference type="Pfam" id="PF12852">
    <property type="entry name" value="Cupin_6"/>
    <property type="match status" value="1"/>
</dbReference>
<evidence type="ECO:0000256" key="1">
    <source>
        <dbReference type="ARBA" id="ARBA00023015"/>
    </source>
</evidence>
<dbReference type="GO" id="GO:0043565">
    <property type="term" value="F:sequence-specific DNA binding"/>
    <property type="evidence" value="ECO:0007669"/>
    <property type="project" value="InterPro"/>
</dbReference>
<dbReference type="EMBL" id="CP026107">
    <property type="protein sequence ID" value="AUT73718.1"/>
    <property type="molecule type" value="Genomic_DNA"/>
</dbReference>
<dbReference type="AlphaFoldDB" id="A0AAJ4X538"/>
<dbReference type="SMART" id="SM00342">
    <property type="entry name" value="HTH_ARAC"/>
    <property type="match status" value="1"/>
</dbReference>
<dbReference type="Pfam" id="PF12833">
    <property type="entry name" value="HTH_18"/>
    <property type="match status" value="1"/>
</dbReference>
<organism evidence="6 7">
    <name type="scientific">Paraburkholderia hospita</name>
    <dbReference type="NCBI Taxonomy" id="169430"/>
    <lineage>
        <taxon>Bacteria</taxon>
        <taxon>Pseudomonadati</taxon>
        <taxon>Pseudomonadota</taxon>
        <taxon>Betaproteobacteria</taxon>
        <taxon>Burkholderiales</taxon>
        <taxon>Burkholderiaceae</taxon>
        <taxon>Paraburkholderia</taxon>
    </lineage>
</organism>
<evidence type="ECO:0000256" key="3">
    <source>
        <dbReference type="ARBA" id="ARBA00023163"/>
    </source>
</evidence>
<feature type="domain" description="HTH araC/xylS-type" evidence="5">
    <location>
        <begin position="222"/>
        <end position="320"/>
    </location>
</feature>
<dbReference type="GO" id="GO:0003700">
    <property type="term" value="F:DNA-binding transcription factor activity"/>
    <property type="evidence" value="ECO:0007669"/>
    <property type="project" value="InterPro"/>
</dbReference>
<dbReference type="InterPro" id="IPR009057">
    <property type="entry name" value="Homeodomain-like_sf"/>
</dbReference>
<keyword evidence="3" id="KW-0804">Transcription</keyword>
<proteinExistence type="predicted"/>
<dbReference type="SUPFAM" id="SSF51215">
    <property type="entry name" value="Regulatory protein AraC"/>
    <property type="match status" value="1"/>
</dbReference>
<dbReference type="KEGG" id="phs:C2L64_35910"/>
<keyword evidence="1" id="KW-0805">Transcription regulation</keyword>
<feature type="region of interest" description="Disordered" evidence="4">
    <location>
        <begin position="321"/>
        <end position="340"/>
    </location>
</feature>
<dbReference type="PROSITE" id="PS01124">
    <property type="entry name" value="HTH_ARAC_FAMILY_2"/>
    <property type="match status" value="1"/>
</dbReference>
<feature type="compositionally biased region" description="Polar residues" evidence="4">
    <location>
        <begin position="331"/>
        <end position="340"/>
    </location>
</feature>
<evidence type="ECO:0000256" key="2">
    <source>
        <dbReference type="ARBA" id="ARBA00023125"/>
    </source>
</evidence>
<gene>
    <name evidence="6" type="ORF">C2L64_35910</name>
</gene>
<accession>A0AAJ4X538</accession>
<dbReference type="PANTHER" id="PTHR11019:SF159">
    <property type="entry name" value="TRANSCRIPTIONAL REGULATOR-RELATED"/>
    <property type="match status" value="1"/>
</dbReference>
<dbReference type="InterPro" id="IPR018062">
    <property type="entry name" value="HTH_AraC-typ_CS"/>
</dbReference>
<dbReference type="Gene3D" id="1.10.10.60">
    <property type="entry name" value="Homeodomain-like"/>
    <property type="match status" value="2"/>
</dbReference>
<protein>
    <submittedName>
        <fullName evidence="6">AraC family transcriptional regulator</fullName>
    </submittedName>
</protein>
<sequence>MDALSDVLRVIQLTGAVHLDGCFSAPWCVIAHADSALCSAYLPPSKRVVSFHLVTEGACWAMLPGDSAGALHVQAGDVIVVPQGETHVLGSSTDLSPEFLGPLLATQIETRPGEVMELAYGGGGAVTRLVCGFLATHDNSRNPLLSALPRLFKVDMRGSSASWLESSLRFATQEAASAQAGSATVLAKLAELLFVEAVRRYVATMPDDRKGWLAGLRDRFVARALALIHARPVDPWTVEALAREVGISRSGLALRFTELVGLPPMQYLSLWRLQLAANQLRLTDSSLASVAETVGYESEASFNRAFKREFGEPPATWRRNNAASAAVGGNESASVTASEG</sequence>
<evidence type="ECO:0000313" key="7">
    <source>
        <dbReference type="Proteomes" id="UP000236649"/>
    </source>
</evidence>
<evidence type="ECO:0000256" key="4">
    <source>
        <dbReference type="SAM" id="MobiDB-lite"/>
    </source>
</evidence>
<dbReference type="InterPro" id="IPR020449">
    <property type="entry name" value="Tscrpt_reg_AraC-type_HTH"/>
</dbReference>
<dbReference type="PANTHER" id="PTHR11019">
    <property type="entry name" value="HTH-TYPE TRANSCRIPTIONAL REGULATOR NIMR"/>
    <property type="match status" value="1"/>
</dbReference>
<dbReference type="InterPro" id="IPR032783">
    <property type="entry name" value="AraC_lig"/>
</dbReference>
<dbReference type="GeneID" id="55533687"/>
<evidence type="ECO:0000259" key="5">
    <source>
        <dbReference type="PROSITE" id="PS01124"/>
    </source>
</evidence>